<evidence type="ECO:0000313" key="3">
    <source>
        <dbReference type="Proteomes" id="UP001151582"/>
    </source>
</evidence>
<dbReference type="InterPro" id="IPR036869">
    <property type="entry name" value="J_dom_sf"/>
</dbReference>
<dbReference type="Proteomes" id="UP001151582">
    <property type="component" value="Unassembled WGS sequence"/>
</dbReference>
<dbReference type="AlphaFoldDB" id="A0A9W8AYU8"/>
<sequence length="412" mass="46502">MYIITSPLVLDANASPPSSELPMQHARKPLGVNSLPTDYPLSTNEEPCDTEYYKLLQLGPQASGNEIKQQYYQLAVFYHPDNTLDVEDWKFAKVLFKAYHVLSNTTLRQQYNTFGLQMGPTPSAELLGIHDYFYQCLGGDLFVGFIGEPGISQRVHEMLITDTLASLKTKLVAHNNDQKHSGDQRAASFQAKSQLSKLQRAARKKQHGVRRLNFEATYRNRIAMHADTLLRKLVLFTDSARNTSAVDTFQKAMMAEACVLITRMNGAGLWTLIGRVYLTKARQFITNYEELDNSATTSTKEKLHHCVKYMYSLVESTSLCILFSLKCEAKNQHVRTNALRRLDNDFEWGLLDTLKDAALMDIELALEFACDDVLYAHNLTDTAALHRAQALEILGNVYMDTVSKANSAVQER</sequence>
<gene>
    <name evidence="2" type="primary">CAJ1_2</name>
    <name evidence="2" type="ORF">H4R34_005469</name>
</gene>
<dbReference type="Pfam" id="PF00226">
    <property type="entry name" value="DnaJ"/>
    <property type="match status" value="1"/>
</dbReference>
<evidence type="ECO:0000259" key="1">
    <source>
        <dbReference type="PROSITE" id="PS50076"/>
    </source>
</evidence>
<dbReference type="EMBL" id="JANBQB010001115">
    <property type="protein sequence ID" value="KAJ1972247.1"/>
    <property type="molecule type" value="Genomic_DNA"/>
</dbReference>
<protein>
    <submittedName>
        <fullName evidence="2">DnaJ-like protein</fullName>
    </submittedName>
</protein>
<reference evidence="2" key="1">
    <citation type="submission" date="2022-07" db="EMBL/GenBank/DDBJ databases">
        <title>Phylogenomic reconstructions and comparative analyses of Kickxellomycotina fungi.</title>
        <authorList>
            <person name="Reynolds N.K."/>
            <person name="Stajich J.E."/>
            <person name="Barry K."/>
            <person name="Grigoriev I.V."/>
            <person name="Crous P."/>
            <person name="Smith M.E."/>
        </authorList>
    </citation>
    <scope>NUCLEOTIDE SEQUENCE</scope>
    <source>
        <strain evidence="2">RSA 567</strain>
    </source>
</reference>
<dbReference type="PANTHER" id="PTHR44924">
    <property type="entry name" value="DNAJ SUBFAMILY A MEMBER 2"/>
    <property type="match status" value="1"/>
</dbReference>
<accession>A0A9W8AYU8</accession>
<comment type="caution">
    <text evidence="2">The sequence shown here is derived from an EMBL/GenBank/DDBJ whole genome shotgun (WGS) entry which is preliminary data.</text>
</comment>
<name>A0A9W8AYU8_9FUNG</name>
<dbReference type="SUPFAM" id="SSF46565">
    <property type="entry name" value="Chaperone J-domain"/>
    <property type="match status" value="1"/>
</dbReference>
<dbReference type="PANTHER" id="PTHR44924:SF1">
    <property type="entry name" value="DNAJ SUBFAMILY A MEMBER 2"/>
    <property type="match status" value="1"/>
</dbReference>
<dbReference type="CDD" id="cd06257">
    <property type="entry name" value="DnaJ"/>
    <property type="match status" value="1"/>
</dbReference>
<organism evidence="2 3">
    <name type="scientific">Dimargaris verticillata</name>
    <dbReference type="NCBI Taxonomy" id="2761393"/>
    <lineage>
        <taxon>Eukaryota</taxon>
        <taxon>Fungi</taxon>
        <taxon>Fungi incertae sedis</taxon>
        <taxon>Zoopagomycota</taxon>
        <taxon>Kickxellomycotina</taxon>
        <taxon>Dimargaritomycetes</taxon>
        <taxon>Dimargaritales</taxon>
        <taxon>Dimargaritaceae</taxon>
        <taxon>Dimargaris</taxon>
    </lineage>
</organism>
<dbReference type="OrthoDB" id="445556at2759"/>
<keyword evidence="3" id="KW-1185">Reference proteome</keyword>
<feature type="domain" description="J" evidence="1">
    <location>
        <begin position="51"/>
        <end position="115"/>
    </location>
</feature>
<evidence type="ECO:0000313" key="2">
    <source>
        <dbReference type="EMBL" id="KAJ1972247.1"/>
    </source>
</evidence>
<dbReference type="InterPro" id="IPR026894">
    <property type="entry name" value="DnaJ_X"/>
</dbReference>
<proteinExistence type="predicted"/>
<dbReference type="SMART" id="SM00271">
    <property type="entry name" value="DnaJ"/>
    <property type="match status" value="1"/>
</dbReference>
<dbReference type="Pfam" id="PF14308">
    <property type="entry name" value="DnaJ-X"/>
    <property type="match status" value="1"/>
</dbReference>
<dbReference type="InterPro" id="IPR001623">
    <property type="entry name" value="DnaJ_domain"/>
</dbReference>
<dbReference type="PROSITE" id="PS50076">
    <property type="entry name" value="DNAJ_2"/>
    <property type="match status" value="1"/>
</dbReference>
<dbReference type="Gene3D" id="1.10.287.110">
    <property type="entry name" value="DnaJ domain"/>
    <property type="match status" value="1"/>
</dbReference>